<dbReference type="GO" id="GO:0005886">
    <property type="term" value="C:plasma membrane"/>
    <property type="evidence" value="ECO:0007669"/>
    <property type="project" value="UniProtKB-SubCell"/>
</dbReference>
<feature type="transmembrane region" description="Helical" evidence="6">
    <location>
        <begin position="440"/>
        <end position="465"/>
    </location>
</feature>
<organism evidence="8">
    <name type="scientific">Odontella aurita</name>
    <dbReference type="NCBI Taxonomy" id="265563"/>
    <lineage>
        <taxon>Eukaryota</taxon>
        <taxon>Sar</taxon>
        <taxon>Stramenopiles</taxon>
        <taxon>Ochrophyta</taxon>
        <taxon>Bacillariophyta</taxon>
        <taxon>Mediophyceae</taxon>
        <taxon>Biddulphiophycidae</taxon>
        <taxon>Eupodiscales</taxon>
        <taxon>Odontellaceae</taxon>
        <taxon>Odontella</taxon>
    </lineage>
</organism>
<feature type="transmembrane region" description="Helical" evidence="6">
    <location>
        <begin position="347"/>
        <end position="371"/>
    </location>
</feature>
<dbReference type="Pfam" id="PF07690">
    <property type="entry name" value="MFS_1"/>
    <property type="match status" value="1"/>
</dbReference>
<sequence length="581" mass="61321">MGDTSQHPYSLMNGDDDGGGGGAPCIDDAQAGGDEGDEEAMGGQDLPTSKKFDSERSAPSTEAPTEDGDEIPESGFADDAHDGGQDGEEEVHHSLPSPEALLAGEGGDIESSTGEATLLQTIAGVAGNVLEWYDFAVFGYFGDIISEVFFPPDQAGHNALVESFAVFGGAFLMRPIGGMLLGYVGDSYGRKRALELSIFLMAFPTFAMGCLPGYKTLGGWSVILLAVVRCLQGMSVGGQLMSSLVFTLEKHHKRDWGLYGSYVLAAANVGTLLGGIVSFALRSSLNEEQLHSWGWRIPFLSGILVSLSGVYLKNHVPEDHTPHAAGPGGPEVSNPVRAAFSRSNIRSLLSASLVPMLWSGGFYLTFVWLSIFMSDLEVPPVPHAFLVNSASLMFSVCALFPVAGRLSDRFGRVRTMKIGGAGVGLLAPFCIYIVGRGGPLGAFAAQFVLGVFLSLWGAPMMAWLVESFPRSARLTSVAIGYNVAQAVAGGFTPAVATLMVDHVGRNSPGFILSGLAVLSLTGLVCAPPRVDGVEVESSDRARTEANDNMNGEERGRMLGQSVDDAADVDDHNVRDGTREIN</sequence>
<keyword evidence="6" id="KW-1133">Transmembrane helix</keyword>
<evidence type="ECO:0000313" key="8">
    <source>
        <dbReference type="EMBL" id="CAE2219555.1"/>
    </source>
</evidence>
<feature type="transmembrane region" description="Helical" evidence="6">
    <location>
        <begin position="383"/>
        <end position="403"/>
    </location>
</feature>
<evidence type="ECO:0000256" key="6">
    <source>
        <dbReference type="SAM" id="Phobius"/>
    </source>
</evidence>
<dbReference type="InterPro" id="IPR051084">
    <property type="entry name" value="H+-coupled_symporters"/>
</dbReference>
<dbReference type="Gene3D" id="1.20.1250.20">
    <property type="entry name" value="MFS general substrate transporter like domains"/>
    <property type="match status" value="1"/>
</dbReference>
<evidence type="ECO:0000313" key="9">
    <source>
        <dbReference type="EMBL" id="CAE2219558.1"/>
    </source>
</evidence>
<proteinExistence type="predicted"/>
<evidence type="ECO:0000256" key="5">
    <source>
        <dbReference type="SAM" id="MobiDB-lite"/>
    </source>
</evidence>
<dbReference type="AlphaFoldDB" id="A0A6U6DIP3"/>
<keyword evidence="3" id="KW-1003">Cell membrane</keyword>
<dbReference type="InterPro" id="IPR011701">
    <property type="entry name" value="MFS"/>
</dbReference>
<feature type="transmembrane region" description="Helical" evidence="6">
    <location>
        <begin position="258"/>
        <end position="281"/>
    </location>
</feature>
<feature type="transmembrane region" description="Helical" evidence="6">
    <location>
        <begin position="415"/>
        <end position="434"/>
    </location>
</feature>
<dbReference type="PANTHER" id="PTHR43528:SF1">
    <property type="entry name" value="ALPHA-KETOGLUTARATE PERMEASE"/>
    <property type="match status" value="1"/>
</dbReference>
<dbReference type="GO" id="GO:0015293">
    <property type="term" value="F:symporter activity"/>
    <property type="evidence" value="ECO:0007669"/>
    <property type="project" value="UniProtKB-KW"/>
</dbReference>
<feature type="region of interest" description="Disordered" evidence="5">
    <location>
        <begin position="1"/>
        <end position="109"/>
    </location>
</feature>
<keyword evidence="6" id="KW-0472">Membrane</keyword>
<gene>
    <name evidence="8" type="ORF">OAUR00152_LOCUS7800</name>
    <name evidence="9" type="ORF">OAUR00152_LOCUS7801</name>
</gene>
<evidence type="ECO:0000256" key="4">
    <source>
        <dbReference type="ARBA" id="ARBA00022847"/>
    </source>
</evidence>
<accession>A0A6U6DIP3</accession>
<feature type="transmembrane region" description="Helical" evidence="6">
    <location>
        <begin position="164"/>
        <end position="184"/>
    </location>
</feature>
<keyword evidence="4" id="KW-0769">Symport</keyword>
<evidence type="ECO:0000259" key="7">
    <source>
        <dbReference type="PROSITE" id="PS50850"/>
    </source>
</evidence>
<feature type="compositionally biased region" description="Basic and acidic residues" evidence="5">
    <location>
        <begin position="537"/>
        <end position="556"/>
    </location>
</feature>
<dbReference type="PROSITE" id="PS50850">
    <property type="entry name" value="MFS"/>
    <property type="match status" value="1"/>
</dbReference>
<dbReference type="InterPro" id="IPR036259">
    <property type="entry name" value="MFS_trans_sf"/>
</dbReference>
<feature type="region of interest" description="Disordered" evidence="5">
    <location>
        <begin position="535"/>
        <end position="581"/>
    </location>
</feature>
<keyword evidence="2" id="KW-0813">Transport</keyword>
<comment type="subcellular location">
    <subcellularLocation>
        <location evidence="1">Cell membrane</location>
        <topology evidence="1">Multi-pass membrane protein</topology>
    </subcellularLocation>
</comment>
<dbReference type="SUPFAM" id="SSF103473">
    <property type="entry name" value="MFS general substrate transporter"/>
    <property type="match status" value="1"/>
</dbReference>
<dbReference type="InterPro" id="IPR020846">
    <property type="entry name" value="MFS_dom"/>
</dbReference>
<dbReference type="EMBL" id="HBKQ01011570">
    <property type="protein sequence ID" value="CAE2219555.1"/>
    <property type="molecule type" value="Transcribed_RNA"/>
</dbReference>
<feature type="compositionally biased region" description="Basic and acidic residues" evidence="5">
    <location>
        <begin position="568"/>
        <end position="581"/>
    </location>
</feature>
<keyword evidence="6" id="KW-0812">Transmembrane</keyword>
<evidence type="ECO:0000256" key="2">
    <source>
        <dbReference type="ARBA" id="ARBA00022448"/>
    </source>
</evidence>
<feature type="domain" description="Major facilitator superfamily (MFS) profile" evidence="7">
    <location>
        <begin position="120"/>
        <end position="531"/>
    </location>
</feature>
<protein>
    <recommendedName>
        <fullName evidence="7">Major facilitator superfamily (MFS) profile domain-containing protein</fullName>
    </recommendedName>
</protein>
<feature type="transmembrane region" description="Helical" evidence="6">
    <location>
        <begin position="293"/>
        <end position="312"/>
    </location>
</feature>
<reference evidence="8" key="1">
    <citation type="submission" date="2021-01" db="EMBL/GenBank/DDBJ databases">
        <authorList>
            <person name="Corre E."/>
            <person name="Pelletier E."/>
            <person name="Niang G."/>
            <person name="Scheremetjew M."/>
            <person name="Finn R."/>
            <person name="Kale V."/>
            <person name="Holt S."/>
            <person name="Cochrane G."/>
            <person name="Meng A."/>
            <person name="Brown T."/>
            <person name="Cohen L."/>
        </authorList>
    </citation>
    <scope>NUCLEOTIDE SEQUENCE</scope>
    <source>
        <strain evidence="8">Isolate 1302-5</strain>
    </source>
</reference>
<dbReference type="PANTHER" id="PTHR43528">
    <property type="entry name" value="ALPHA-KETOGLUTARATE PERMEASE"/>
    <property type="match status" value="1"/>
</dbReference>
<dbReference type="EMBL" id="HBKQ01011572">
    <property type="protein sequence ID" value="CAE2219558.1"/>
    <property type="molecule type" value="Transcribed_RNA"/>
</dbReference>
<name>A0A6U6DIP3_9STRA</name>
<evidence type="ECO:0000256" key="1">
    <source>
        <dbReference type="ARBA" id="ARBA00004651"/>
    </source>
</evidence>
<evidence type="ECO:0000256" key="3">
    <source>
        <dbReference type="ARBA" id="ARBA00022475"/>
    </source>
</evidence>